<sequence>MANTNTILEVEAYDPDMEPPQNTEGKCKMAKKFPIFELKSGLSDMLRLTSRKQKKRFKELKKKLIQYIKENNMPIETRELEIIEEPHLLCEIIILLKELIIMDL</sequence>
<reference evidence="1" key="1">
    <citation type="journal article" date="2014" name="Nat. Commun.">
        <title>The emerging biofuel crop Camelina sativa retains a highly undifferentiated hexaploid genome structure.</title>
        <authorList>
            <person name="Kagale S."/>
            <person name="Koh C."/>
            <person name="Nixon J."/>
            <person name="Bollina V."/>
            <person name="Clarke W.E."/>
            <person name="Tuteja R."/>
            <person name="Spillane C."/>
            <person name="Robinson S.J."/>
            <person name="Links M.G."/>
            <person name="Clarke C."/>
            <person name="Higgins E.E."/>
            <person name="Huebert T."/>
            <person name="Sharpe A.G."/>
            <person name="Parkin I.A."/>
        </authorList>
    </citation>
    <scope>NUCLEOTIDE SEQUENCE [LARGE SCALE GENOMIC DNA]</scope>
    <source>
        <strain evidence="1">cv. DH55</strain>
    </source>
</reference>
<evidence type="ECO:0000313" key="1">
    <source>
        <dbReference type="Proteomes" id="UP000694864"/>
    </source>
</evidence>
<gene>
    <name evidence="2" type="primary">LOC104701058</name>
</gene>
<dbReference type="Proteomes" id="UP000694864">
    <property type="component" value="Chromosome 7"/>
</dbReference>
<evidence type="ECO:0000313" key="2">
    <source>
        <dbReference type="RefSeq" id="XP_010414990.1"/>
    </source>
</evidence>
<dbReference type="GeneID" id="104701058"/>
<reference evidence="2" key="2">
    <citation type="submission" date="2025-08" db="UniProtKB">
        <authorList>
            <consortium name="RefSeq"/>
        </authorList>
    </citation>
    <scope>IDENTIFICATION</scope>
    <source>
        <tissue evidence="2">Leaf</tissue>
    </source>
</reference>
<accession>A0ABM0SRA4</accession>
<proteinExistence type="predicted"/>
<dbReference type="RefSeq" id="XP_010414990.1">
    <property type="nucleotide sequence ID" value="XM_010416688.2"/>
</dbReference>
<name>A0ABM0SRA4_CAMSA</name>
<organism evidence="1 2">
    <name type="scientific">Camelina sativa</name>
    <name type="common">False flax</name>
    <name type="synonym">Myagrum sativum</name>
    <dbReference type="NCBI Taxonomy" id="90675"/>
    <lineage>
        <taxon>Eukaryota</taxon>
        <taxon>Viridiplantae</taxon>
        <taxon>Streptophyta</taxon>
        <taxon>Embryophyta</taxon>
        <taxon>Tracheophyta</taxon>
        <taxon>Spermatophyta</taxon>
        <taxon>Magnoliopsida</taxon>
        <taxon>eudicotyledons</taxon>
        <taxon>Gunneridae</taxon>
        <taxon>Pentapetalae</taxon>
        <taxon>rosids</taxon>
        <taxon>malvids</taxon>
        <taxon>Brassicales</taxon>
        <taxon>Brassicaceae</taxon>
        <taxon>Camelineae</taxon>
        <taxon>Camelina</taxon>
    </lineage>
</organism>
<keyword evidence="1" id="KW-1185">Reference proteome</keyword>
<protein>
    <submittedName>
        <fullName evidence="2">Uncharacterized protein LOC104701058</fullName>
    </submittedName>
</protein>